<organism evidence="1 2">
    <name type="scientific">Novispirillum itersonii</name>
    <name type="common">Aquaspirillum itersonii</name>
    <dbReference type="NCBI Taxonomy" id="189"/>
    <lineage>
        <taxon>Bacteria</taxon>
        <taxon>Pseudomonadati</taxon>
        <taxon>Pseudomonadota</taxon>
        <taxon>Alphaproteobacteria</taxon>
        <taxon>Rhodospirillales</taxon>
        <taxon>Novispirillaceae</taxon>
        <taxon>Novispirillum</taxon>
    </lineage>
</organism>
<keyword evidence="2" id="KW-1185">Reference proteome</keyword>
<dbReference type="AlphaFoldDB" id="A0A7W9ZGP6"/>
<dbReference type="Proteomes" id="UP000544872">
    <property type="component" value="Unassembled WGS sequence"/>
</dbReference>
<proteinExistence type="predicted"/>
<name>A0A7W9ZGP6_NOVIT</name>
<protein>
    <submittedName>
        <fullName evidence="1">Uncharacterized protein</fullName>
    </submittedName>
</protein>
<gene>
    <name evidence="1" type="ORF">FHS48_002540</name>
</gene>
<sequence length="553" mass="56160">MGLLNFILQTVVGPANTPGSRLFLPDQLAGLPGSNSSGRLLPVQVDTIPVGAISDPAGANIGQAIAGQWFYSLPTEYGSTMHPIVDPSTPDPVLTLGDGTAASVTVAGLNNAYIQSVRQVAAPVAATDPYRFSVTLTMNTYPDSGSDPIPPLQVSGPYTLAQKYDTAALGSNTPNGVASYDLDGGGTVSVVVSNVQITVDLAVSAQTANGVTTGLQATVSGITVGGIPGADGKATSLQLGVKALTMDASVSKILLGVWRQQAVEALTSADAEAAIQATINAQLAGPDVLSTLSQQITENLGSVLDGLMGPVTGPLPVSQNDGGQSLVDQYLFDRALYAFNSPSSQWFLPTVLCSLSDPQLNPYAAGTVSLPDFGILGQPVTAVALTDLVVSGLPNVDAPAQTTTFFPNGATIVANVPAYAPPPAGVTQAGLVLTSGWTMALDGTPLTGTAQITVQAATLTMNVTGTGDSSQDLVLTVNALTLGVPQLSGVNIVITVPSSFGGFINTAVNTDGTKQAILNEVNSQLNGVLGQLSQAVTGYVQQAIRQHLQTALA</sequence>
<dbReference type="RefSeq" id="WP_184263922.1">
    <property type="nucleotide sequence ID" value="NZ_JACIIX010000009.1"/>
</dbReference>
<evidence type="ECO:0000313" key="2">
    <source>
        <dbReference type="Proteomes" id="UP000544872"/>
    </source>
</evidence>
<reference evidence="1 2" key="1">
    <citation type="submission" date="2020-08" db="EMBL/GenBank/DDBJ databases">
        <title>Genomic Encyclopedia of Type Strains, Phase IV (KMG-IV): sequencing the most valuable type-strain genomes for metagenomic binning, comparative biology and taxonomic classification.</title>
        <authorList>
            <person name="Goeker M."/>
        </authorList>
    </citation>
    <scope>NUCLEOTIDE SEQUENCE [LARGE SCALE GENOMIC DNA]</scope>
    <source>
        <strain evidence="1 2">DSM 11590</strain>
    </source>
</reference>
<comment type="caution">
    <text evidence="1">The sequence shown here is derived from an EMBL/GenBank/DDBJ whole genome shotgun (WGS) entry which is preliminary data.</text>
</comment>
<evidence type="ECO:0000313" key="1">
    <source>
        <dbReference type="EMBL" id="MBB6211105.1"/>
    </source>
</evidence>
<accession>A0A7W9ZGP6</accession>
<dbReference type="EMBL" id="JACIIX010000009">
    <property type="protein sequence ID" value="MBB6211105.1"/>
    <property type="molecule type" value="Genomic_DNA"/>
</dbReference>